<dbReference type="PROSITE" id="PS50110">
    <property type="entry name" value="RESPONSE_REGULATORY"/>
    <property type="match status" value="1"/>
</dbReference>
<dbReference type="GO" id="GO:0000160">
    <property type="term" value="P:phosphorelay signal transduction system"/>
    <property type="evidence" value="ECO:0007669"/>
    <property type="project" value="InterPro"/>
</dbReference>
<dbReference type="SUPFAM" id="SSF52172">
    <property type="entry name" value="CheY-like"/>
    <property type="match status" value="1"/>
</dbReference>
<dbReference type="AlphaFoldDB" id="A0A4R5PLX3"/>
<dbReference type="InterPro" id="IPR001789">
    <property type="entry name" value="Sig_transdc_resp-reg_receiver"/>
</dbReference>
<evidence type="ECO:0000313" key="5">
    <source>
        <dbReference type="EMBL" id="TDH37960.1"/>
    </source>
</evidence>
<dbReference type="PANTHER" id="PTHR44591">
    <property type="entry name" value="STRESS RESPONSE REGULATOR PROTEIN 1"/>
    <property type="match status" value="1"/>
</dbReference>
<feature type="domain" description="Response regulatory" evidence="4">
    <location>
        <begin position="76"/>
        <end position="190"/>
    </location>
</feature>
<feature type="modified residue" description="4-aspartylphosphate" evidence="2">
    <location>
        <position position="125"/>
    </location>
</feature>
<keyword evidence="6" id="KW-1185">Reference proteome</keyword>
<feature type="region of interest" description="Disordered" evidence="3">
    <location>
        <begin position="16"/>
        <end position="38"/>
    </location>
</feature>
<dbReference type="InterPro" id="IPR011006">
    <property type="entry name" value="CheY-like_superfamily"/>
</dbReference>
<dbReference type="Pfam" id="PF00072">
    <property type="entry name" value="Response_reg"/>
    <property type="match status" value="1"/>
</dbReference>
<dbReference type="SMART" id="SM00448">
    <property type="entry name" value="REC"/>
    <property type="match status" value="1"/>
</dbReference>
<dbReference type="InterPro" id="IPR050595">
    <property type="entry name" value="Bact_response_regulator"/>
</dbReference>
<accession>A0A4R5PLX3</accession>
<gene>
    <name evidence="5" type="ORF">E2A64_02160</name>
</gene>
<keyword evidence="1 2" id="KW-0597">Phosphoprotein</keyword>
<dbReference type="Proteomes" id="UP000295131">
    <property type="component" value="Unassembled WGS sequence"/>
</dbReference>
<evidence type="ECO:0000256" key="1">
    <source>
        <dbReference type="ARBA" id="ARBA00022553"/>
    </source>
</evidence>
<reference evidence="5 6" key="1">
    <citation type="journal article" date="2013" name="Int. J. Syst. Evol. Microbiol.">
        <title>Hoeflea suaedae sp. nov., an endophytic bacterium isolated from the root of the halophyte Suaeda maritima.</title>
        <authorList>
            <person name="Chung E.J."/>
            <person name="Park J.A."/>
            <person name="Pramanik P."/>
            <person name="Bibi F."/>
            <person name="Jeon C.O."/>
            <person name="Chung Y.R."/>
        </authorList>
    </citation>
    <scope>NUCLEOTIDE SEQUENCE [LARGE SCALE GENOMIC DNA]</scope>
    <source>
        <strain evidence="5 6">YC6898</strain>
    </source>
</reference>
<dbReference type="PANTHER" id="PTHR44591:SF25">
    <property type="entry name" value="CHEMOTAXIS TWO-COMPONENT RESPONSE REGULATOR"/>
    <property type="match status" value="1"/>
</dbReference>
<dbReference type="Gene3D" id="3.40.50.2300">
    <property type="match status" value="1"/>
</dbReference>
<proteinExistence type="predicted"/>
<evidence type="ECO:0000313" key="6">
    <source>
        <dbReference type="Proteomes" id="UP000295131"/>
    </source>
</evidence>
<sequence length="197" mass="21221">MNSAFHGARWRSIAPRSCARPRSRTPRNSCGSPRNPPPPEVVGISTNCNFRCGSVPSRVCSRVRLPQWKGTGVASIVYLLDDDESVRESVTALLELCGATVHPYATAAAFASARFPEDGACLLMDVHLTDGNGLEMLRALRQRGVALPAIVMSGCLDLEQSRLGECLAPVLWLEKPVDGEVIIGMLDELAARGAHSR</sequence>
<comment type="caution">
    <text evidence="5">The sequence shown here is derived from an EMBL/GenBank/DDBJ whole genome shotgun (WGS) entry which is preliminary data.</text>
</comment>
<evidence type="ECO:0000256" key="2">
    <source>
        <dbReference type="PROSITE-ProRule" id="PRU00169"/>
    </source>
</evidence>
<protein>
    <submittedName>
        <fullName evidence="5">Response regulator</fullName>
    </submittedName>
</protein>
<evidence type="ECO:0000259" key="4">
    <source>
        <dbReference type="PROSITE" id="PS50110"/>
    </source>
</evidence>
<dbReference type="EMBL" id="SMSI01000001">
    <property type="protein sequence ID" value="TDH37960.1"/>
    <property type="molecule type" value="Genomic_DNA"/>
</dbReference>
<evidence type="ECO:0000256" key="3">
    <source>
        <dbReference type="SAM" id="MobiDB-lite"/>
    </source>
</evidence>
<name>A0A4R5PLX3_9HYPH</name>
<organism evidence="5 6">
    <name type="scientific">Pseudohoeflea suaedae</name>
    <dbReference type="NCBI Taxonomy" id="877384"/>
    <lineage>
        <taxon>Bacteria</taxon>
        <taxon>Pseudomonadati</taxon>
        <taxon>Pseudomonadota</taxon>
        <taxon>Alphaproteobacteria</taxon>
        <taxon>Hyphomicrobiales</taxon>
        <taxon>Rhizobiaceae</taxon>
        <taxon>Pseudohoeflea</taxon>
    </lineage>
</organism>